<feature type="compositionally biased region" description="Low complexity" evidence="1">
    <location>
        <begin position="120"/>
        <end position="136"/>
    </location>
</feature>
<keyword evidence="4" id="KW-1185">Reference proteome</keyword>
<evidence type="ECO:0000256" key="2">
    <source>
        <dbReference type="SAM" id="Phobius"/>
    </source>
</evidence>
<organism evidence="3 4">
    <name type="scientific">Acanthosepion pharaonis</name>
    <name type="common">Pharaoh cuttlefish</name>
    <name type="synonym">Sepia pharaonis</name>
    <dbReference type="NCBI Taxonomy" id="158019"/>
    <lineage>
        <taxon>Eukaryota</taxon>
        <taxon>Metazoa</taxon>
        <taxon>Spiralia</taxon>
        <taxon>Lophotrochozoa</taxon>
        <taxon>Mollusca</taxon>
        <taxon>Cephalopoda</taxon>
        <taxon>Coleoidea</taxon>
        <taxon>Decapodiformes</taxon>
        <taxon>Sepiida</taxon>
        <taxon>Sepiina</taxon>
        <taxon>Sepiidae</taxon>
        <taxon>Acanthosepion</taxon>
    </lineage>
</organism>
<dbReference type="Proteomes" id="UP000597762">
    <property type="component" value="Unassembled WGS sequence"/>
</dbReference>
<dbReference type="EMBL" id="CAHIKZ030002467">
    <property type="protein sequence ID" value="CAE1287404.1"/>
    <property type="molecule type" value="Genomic_DNA"/>
</dbReference>
<name>A0A812D0C9_ACAPH</name>
<keyword evidence="2" id="KW-0812">Transmembrane</keyword>
<dbReference type="AlphaFoldDB" id="A0A812D0C9"/>
<keyword evidence="2" id="KW-1133">Transmembrane helix</keyword>
<accession>A0A812D0C9</accession>
<comment type="caution">
    <text evidence="3">The sequence shown here is derived from an EMBL/GenBank/DDBJ whole genome shotgun (WGS) entry which is preliminary data.</text>
</comment>
<evidence type="ECO:0000313" key="4">
    <source>
        <dbReference type="Proteomes" id="UP000597762"/>
    </source>
</evidence>
<gene>
    <name evidence="3" type="ORF">SPHA_46555</name>
</gene>
<proteinExistence type="predicted"/>
<evidence type="ECO:0000313" key="3">
    <source>
        <dbReference type="EMBL" id="CAE1287404.1"/>
    </source>
</evidence>
<evidence type="ECO:0000256" key="1">
    <source>
        <dbReference type="SAM" id="MobiDB-lite"/>
    </source>
</evidence>
<sequence>MRIFFIIPDSSFPDSVSHDVPIALIIGLTVGSLLFCSLLVALIVLQCRRRKLQGDYHKTDLQRFSSAIALNDCDADPESPHHKVNSSKLKSHLPKHGYRLIPMLSSFPKVHKGFMSPAKNGSNRRNSSSSLSSNPNCGGQRSSDLTRSNGSSPIVMSPAAAAARHQYRLVPDADMPLRIYKNPAAMNNSPKTNNKNKKIVTNKNIQMSMLARIT</sequence>
<protein>
    <submittedName>
        <fullName evidence="3">Uncharacterized protein</fullName>
    </submittedName>
</protein>
<keyword evidence="2" id="KW-0472">Membrane</keyword>
<feature type="transmembrane region" description="Helical" evidence="2">
    <location>
        <begin position="20"/>
        <end position="45"/>
    </location>
</feature>
<feature type="compositionally biased region" description="Polar residues" evidence="1">
    <location>
        <begin position="137"/>
        <end position="153"/>
    </location>
</feature>
<feature type="region of interest" description="Disordered" evidence="1">
    <location>
        <begin position="112"/>
        <end position="153"/>
    </location>
</feature>
<reference evidence="3" key="1">
    <citation type="submission" date="2021-01" db="EMBL/GenBank/DDBJ databases">
        <authorList>
            <person name="Li R."/>
            <person name="Bekaert M."/>
        </authorList>
    </citation>
    <scope>NUCLEOTIDE SEQUENCE</scope>
    <source>
        <strain evidence="3">Farmed</strain>
    </source>
</reference>